<keyword evidence="6" id="KW-0046">Antibiotic resistance</keyword>
<sequence>MGFTLGTPFTIPITIVLAPTRPTTPPPTQTQFRSQFARNLEQNLRENQSEGCFVLYDLKRDRYIRYNSQRCQQRFIPASTFKIFNSLVALETNAIADADTVIAWDQSKFSPRFTTWNQDQTMRTAFTRSVVWFYQDLARRIGKEKMAKYIQAVGYGNQDIAEQIDTFWLNGKLRISAEEQIKFLVRLYQEDLPFSPVVIQTVKEIMLIERKNNYTLRGKTGWGSNVDGVQNLGWYVGYLEKGDDVYFYALNIGNQDPNFDMITIRKKILYEIFTDLQLIQP</sequence>
<evidence type="ECO:0000313" key="9">
    <source>
        <dbReference type="Proteomes" id="UP000642094"/>
    </source>
</evidence>
<dbReference type="InterPro" id="IPR012338">
    <property type="entry name" value="Beta-lactam/transpept-like"/>
</dbReference>
<dbReference type="PANTHER" id="PTHR30627">
    <property type="entry name" value="PEPTIDOGLYCAN D,D-TRANSPEPTIDASE"/>
    <property type="match status" value="1"/>
</dbReference>
<reference evidence="8 9" key="1">
    <citation type="journal article" date="2020" name="ISME J.">
        <title>Comparative genomics reveals insights into cyanobacterial evolution and habitat adaptation.</title>
        <authorList>
            <person name="Chen M.Y."/>
            <person name="Teng W.K."/>
            <person name="Zhao L."/>
            <person name="Hu C.X."/>
            <person name="Zhou Y.K."/>
            <person name="Han B.P."/>
            <person name="Song L.R."/>
            <person name="Shu W.S."/>
        </authorList>
    </citation>
    <scope>NUCLEOTIDE SEQUENCE [LARGE SCALE GENOMIC DNA]</scope>
    <source>
        <strain evidence="8 9">FACHB-723</strain>
    </source>
</reference>
<dbReference type="Proteomes" id="UP000642094">
    <property type="component" value="Unassembled WGS sequence"/>
</dbReference>
<evidence type="ECO:0000256" key="2">
    <source>
        <dbReference type="ARBA" id="ARBA00007898"/>
    </source>
</evidence>
<proteinExistence type="inferred from homology"/>
<feature type="domain" description="Penicillin-binding protein transpeptidase" evidence="7">
    <location>
        <begin position="52"/>
        <end position="273"/>
    </location>
</feature>
<dbReference type="NCBIfam" id="NF012161">
    <property type="entry name" value="bla_class_D_main"/>
    <property type="match status" value="1"/>
</dbReference>
<evidence type="ECO:0000256" key="4">
    <source>
        <dbReference type="ARBA" id="ARBA00022729"/>
    </source>
</evidence>
<keyword evidence="9" id="KW-1185">Reference proteome</keyword>
<keyword evidence="4" id="KW-0732">Signal</keyword>
<comment type="similarity">
    <text evidence="2">Belongs to the class-D beta-lactamase family.</text>
</comment>
<evidence type="ECO:0000256" key="1">
    <source>
        <dbReference type="ARBA" id="ARBA00001526"/>
    </source>
</evidence>
<dbReference type="EC" id="3.5.2.6" evidence="3"/>
<dbReference type="Gene3D" id="3.40.710.10">
    <property type="entry name" value="DD-peptidase/beta-lactamase superfamily"/>
    <property type="match status" value="1"/>
</dbReference>
<evidence type="ECO:0000256" key="3">
    <source>
        <dbReference type="ARBA" id="ARBA00012865"/>
    </source>
</evidence>
<gene>
    <name evidence="8" type="primary">blaOXA</name>
    <name evidence="8" type="ORF">H6F41_13315</name>
</gene>
<dbReference type="Pfam" id="PF00905">
    <property type="entry name" value="Transpeptidase"/>
    <property type="match status" value="1"/>
</dbReference>
<comment type="caution">
    <text evidence="8">The sequence shown here is derived from an EMBL/GenBank/DDBJ whole genome shotgun (WGS) entry which is preliminary data.</text>
</comment>
<protein>
    <recommendedName>
        <fullName evidence="3">beta-lactamase</fullName>
        <ecNumber evidence="3">3.5.2.6</ecNumber>
    </recommendedName>
</protein>
<dbReference type="EMBL" id="JACJQB010000029">
    <property type="protein sequence ID" value="MBD2189118.1"/>
    <property type="molecule type" value="Genomic_DNA"/>
</dbReference>
<evidence type="ECO:0000259" key="7">
    <source>
        <dbReference type="Pfam" id="PF00905"/>
    </source>
</evidence>
<dbReference type="SUPFAM" id="SSF56601">
    <property type="entry name" value="beta-lactamase/transpeptidase-like"/>
    <property type="match status" value="1"/>
</dbReference>
<dbReference type="PANTHER" id="PTHR30627:SF6">
    <property type="entry name" value="BETA-LACTAMASE YBXI-RELATED"/>
    <property type="match status" value="1"/>
</dbReference>
<organism evidence="8 9">
    <name type="scientific">Pseudanabaena mucicola FACHB-723</name>
    <dbReference type="NCBI Taxonomy" id="2692860"/>
    <lineage>
        <taxon>Bacteria</taxon>
        <taxon>Bacillati</taxon>
        <taxon>Cyanobacteriota</taxon>
        <taxon>Cyanophyceae</taxon>
        <taxon>Pseudanabaenales</taxon>
        <taxon>Pseudanabaenaceae</taxon>
        <taxon>Pseudanabaena</taxon>
    </lineage>
</organism>
<accession>A0ABR8A0G4</accession>
<keyword evidence="5" id="KW-0378">Hydrolase</keyword>
<comment type="catalytic activity">
    <reaction evidence="1">
        <text>a beta-lactam + H2O = a substituted beta-amino acid</text>
        <dbReference type="Rhea" id="RHEA:20401"/>
        <dbReference type="ChEBI" id="CHEBI:15377"/>
        <dbReference type="ChEBI" id="CHEBI:35627"/>
        <dbReference type="ChEBI" id="CHEBI:140347"/>
        <dbReference type="EC" id="3.5.2.6"/>
    </reaction>
</comment>
<dbReference type="InterPro" id="IPR050515">
    <property type="entry name" value="Beta-lactam/transpept"/>
</dbReference>
<evidence type="ECO:0000256" key="6">
    <source>
        <dbReference type="ARBA" id="ARBA00023251"/>
    </source>
</evidence>
<evidence type="ECO:0000256" key="5">
    <source>
        <dbReference type="ARBA" id="ARBA00022801"/>
    </source>
</evidence>
<dbReference type="InterPro" id="IPR001460">
    <property type="entry name" value="PCN-bd_Tpept"/>
</dbReference>
<name>A0ABR8A0G4_9CYAN</name>
<evidence type="ECO:0000313" key="8">
    <source>
        <dbReference type="EMBL" id="MBD2189118.1"/>
    </source>
</evidence>